<keyword evidence="11" id="KW-1185">Reference proteome</keyword>
<organism evidence="10 11">
    <name type="scientific">Cyclopterus lumpus</name>
    <name type="common">Lumpsucker</name>
    <dbReference type="NCBI Taxonomy" id="8103"/>
    <lineage>
        <taxon>Eukaryota</taxon>
        <taxon>Metazoa</taxon>
        <taxon>Chordata</taxon>
        <taxon>Craniata</taxon>
        <taxon>Vertebrata</taxon>
        <taxon>Euteleostomi</taxon>
        <taxon>Actinopterygii</taxon>
        <taxon>Neopterygii</taxon>
        <taxon>Teleostei</taxon>
        <taxon>Neoteleostei</taxon>
        <taxon>Acanthomorphata</taxon>
        <taxon>Eupercaria</taxon>
        <taxon>Perciformes</taxon>
        <taxon>Cottioidei</taxon>
        <taxon>Cottales</taxon>
        <taxon>Cyclopteridae</taxon>
        <taxon>Cyclopterus</taxon>
    </lineage>
</organism>
<dbReference type="PANTHER" id="PTHR45713:SF6">
    <property type="entry name" value="F5_8 TYPE C DOMAIN-CONTAINING PROTEIN"/>
    <property type="match status" value="1"/>
</dbReference>
<keyword evidence="7" id="KW-1015">Disulfide bond</keyword>
<evidence type="ECO:0000259" key="9">
    <source>
        <dbReference type="SMART" id="SM00607"/>
    </source>
</evidence>
<evidence type="ECO:0000256" key="1">
    <source>
        <dbReference type="ARBA" id="ARBA00002219"/>
    </source>
</evidence>
<dbReference type="AlphaFoldDB" id="A0A8C2XJY7"/>
<sequence length="174" mass="19437">MIKYKQDDTHLKLSQTITILIILFIMCILFTSLLIVAPSGTASQSSIYKNCSASKAIDGDRNPHFINCTHTDLKSEPKWWRLILPAMYRITSISITNRIQVHERINNVKILIGNSPVNKGNNNPICAVIPSIPSGSTRTFNCGGMIGRFVNVYLNLGILTMCEFEVYGGRYIKA</sequence>
<dbReference type="GO" id="GO:0046872">
    <property type="term" value="F:metal ion binding"/>
    <property type="evidence" value="ECO:0007669"/>
    <property type="project" value="UniProtKB-KW"/>
</dbReference>
<dbReference type="InterPro" id="IPR008979">
    <property type="entry name" value="Galactose-bd-like_sf"/>
</dbReference>
<dbReference type="PANTHER" id="PTHR45713">
    <property type="entry name" value="FTP DOMAIN-CONTAINING PROTEIN"/>
    <property type="match status" value="1"/>
</dbReference>
<reference evidence="10" key="2">
    <citation type="submission" date="2025-09" db="UniProtKB">
        <authorList>
            <consortium name="Ensembl"/>
        </authorList>
    </citation>
    <scope>IDENTIFICATION</scope>
</reference>
<proteinExistence type="inferred from homology"/>
<evidence type="ECO:0000256" key="7">
    <source>
        <dbReference type="ARBA" id="ARBA00023157"/>
    </source>
</evidence>
<dbReference type="Ensembl" id="ENSCLMT00005020859.1">
    <property type="protein sequence ID" value="ENSCLMP00005019833.1"/>
    <property type="gene ID" value="ENSCLMG00005009942.1"/>
</dbReference>
<evidence type="ECO:0000256" key="6">
    <source>
        <dbReference type="ARBA" id="ARBA00022837"/>
    </source>
</evidence>
<evidence type="ECO:0000256" key="8">
    <source>
        <dbReference type="SAM" id="Phobius"/>
    </source>
</evidence>
<protein>
    <recommendedName>
        <fullName evidence="9">Fucolectin tachylectin-4 pentraxin-1 domain-containing protein</fullName>
    </recommendedName>
</protein>
<keyword evidence="8" id="KW-0472">Membrane</keyword>
<dbReference type="GeneTree" id="ENSGT01060000248575"/>
<keyword evidence="8" id="KW-0812">Transmembrane</keyword>
<dbReference type="Proteomes" id="UP000694565">
    <property type="component" value="Unplaced"/>
</dbReference>
<accession>A0A8C2XJY7</accession>
<dbReference type="SMART" id="SM00607">
    <property type="entry name" value="FTP"/>
    <property type="match status" value="1"/>
</dbReference>
<comment type="function">
    <text evidence="1">Acts as a defensive agent. Recognizes blood group fucosylated oligosaccharides including A, B, H and Lewis B-type antigens. Does not recognize Lewis A antigen and has low affinity for monovalent haptens.</text>
</comment>
<comment type="similarity">
    <text evidence="2">Belongs to the fucolectin family.</text>
</comment>
<evidence type="ECO:0000256" key="3">
    <source>
        <dbReference type="ARBA" id="ARBA00011233"/>
    </source>
</evidence>
<keyword evidence="6" id="KW-0106">Calcium</keyword>
<keyword evidence="4" id="KW-0479">Metal-binding</keyword>
<feature type="transmembrane region" description="Helical" evidence="8">
    <location>
        <begin position="17"/>
        <end position="37"/>
    </location>
</feature>
<evidence type="ECO:0000256" key="5">
    <source>
        <dbReference type="ARBA" id="ARBA00022734"/>
    </source>
</evidence>
<dbReference type="GO" id="GO:0001868">
    <property type="term" value="P:regulation of complement activation, lectin pathway"/>
    <property type="evidence" value="ECO:0007669"/>
    <property type="project" value="UniProtKB-ARBA"/>
</dbReference>
<reference evidence="10" key="1">
    <citation type="submission" date="2025-08" db="UniProtKB">
        <authorList>
            <consortium name="Ensembl"/>
        </authorList>
    </citation>
    <scope>IDENTIFICATION</scope>
</reference>
<dbReference type="GO" id="GO:0042806">
    <property type="term" value="F:fucose binding"/>
    <property type="evidence" value="ECO:0007669"/>
    <property type="project" value="UniProtKB-ARBA"/>
</dbReference>
<evidence type="ECO:0000256" key="4">
    <source>
        <dbReference type="ARBA" id="ARBA00022723"/>
    </source>
</evidence>
<feature type="domain" description="Fucolectin tachylectin-4 pentraxin-1" evidence="9">
    <location>
        <begin position="36"/>
        <end position="173"/>
    </location>
</feature>
<dbReference type="SUPFAM" id="SSF49785">
    <property type="entry name" value="Galactose-binding domain-like"/>
    <property type="match status" value="1"/>
</dbReference>
<evidence type="ECO:0000256" key="2">
    <source>
        <dbReference type="ARBA" id="ARBA00010147"/>
    </source>
</evidence>
<dbReference type="GO" id="GO:0010185">
    <property type="term" value="P:regulation of cellular defense response"/>
    <property type="evidence" value="ECO:0007669"/>
    <property type="project" value="UniProtKB-ARBA"/>
</dbReference>
<evidence type="ECO:0000313" key="10">
    <source>
        <dbReference type="Ensembl" id="ENSCLMP00005019833.1"/>
    </source>
</evidence>
<dbReference type="InterPro" id="IPR051941">
    <property type="entry name" value="BG_Antigen-Binding_Lectin"/>
</dbReference>
<dbReference type="Gene3D" id="2.60.120.260">
    <property type="entry name" value="Galactose-binding domain-like"/>
    <property type="match status" value="1"/>
</dbReference>
<name>A0A8C2XJY7_CYCLU</name>
<keyword evidence="8" id="KW-1133">Transmembrane helix</keyword>
<dbReference type="InterPro" id="IPR006585">
    <property type="entry name" value="FTP1"/>
</dbReference>
<comment type="subunit">
    <text evidence="3">Homotrimer.</text>
</comment>
<evidence type="ECO:0000313" key="11">
    <source>
        <dbReference type="Proteomes" id="UP000694565"/>
    </source>
</evidence>
<dbReference type="Pfam" id="PF22633">
    <property type="entry name" value="F5_F8_type_C_2"/>
    <property type="match status" value="1"/>
</dbReference>
<keyword evidence="5" id="KW-0430">Lectin</keyword>